<evidence type="ECO:0000313" key="3">
    <source>
        <dbReference type="EMBL" id="QOY36745.1"/>
    </source>
</evidence>
<dbReference type="EMBL" id="CP063356">
    <property type="protein sequence ID" value="QOY36745.1"/>
    <property type="molecule type" value="Genomic_DNA"/>
</dbReference>
<dbReference type="Proteomes" id="UP000180175">
    <property type="component" value="Chromosome"/>
</dbReference>
<accession>A0A1S2LCK3</accession>
<evidence type="ECO:0000313" key="4">
    <source>
        <dbReference type="Proteomes" id="UP000180175"/>
    </source>
</evidence>
<gene>
    <name evidence="3" type="ORF">AWH56_003565</name>
    <name evidence="2" type="ORF">AWH56_16995</name>
</gene>
<reference evidence="3 4" key="3">
    <citation type="journal article" date="2019" name="Int. J. Syst. Evol. Microbiol.">
        <title>Anaerobacillus isosaccharinicus sp. nov., an alkaliphilic bacterium which degrades isosaccharinic acid.</title>
        <authorList>
            <person name="Bassil N.M."/>
            <person name="Lloyd J.R."/>
        </authorList>
    </citation>
    <scope>NUCLEOTIDE SEQUENCE [LARGE SCALE GENOMIC DNA]</scope>
    <source>
        <strain evidence="3 4">NB2006</strain>
    </source>
</reference>
<proteinExistence type="predicted"/>
<organism evidence="2 4">
    <name type="scientific">Anaerobacillus isosaccharinicus</name>
    <dbReference type="NCBI Taxonomy" id="1532552"/>
    <lineage>
        <taxon>Bacteria</taxon>
        <taxon>Bacillati</taxon>
        <taxon>Bacillota</taxon>
        <taxon>Bacilli</taxon>
        <taxon>Bacillales</taxon>
        <taxon>Bacillaceae</taxon>
        <taxon>Anaerobacillus</taxon>
    </lineage>
</organism>
<dbReference type="GO" id="GO:0016747">
    <property type="term" value="F:acyltransferase activity, transferring groups other than amino-acyl groups"/>
    <property type="evidence" value="ECO:0007669"/>
    <property type="project" value="InterPro"/>
</dbReference>
<dbReference type="RefSeq" id="WP_071318192.1">
    <property type="nucleotide sequence ID" value="NZ_CP063356.2"/>
</dbReference>
<dbReference type="InterPro" id="IPR000182">
    <property type="entry name" value="GNAT_dom"/>
</dbReference>
<reference evidence="3 4" key="2">
    <citation type="journal article" date="2017" name="Genome Announc.">
        <title>Draft Genome Sequences of Four Alkaliphilic Bacteria Belonging to the Anaerobacillus Genus.</title>
        <authorList>
            <person name="Bassil N.M."/>
            <person name="Lloyd J.R."/>
        </authorList>
    </citation>
    <scope>NUCLEOTIDE SEQUENCE [LARGE SCALE GENOMIC DNA]</scope>
    <source>
        <strain evidence="3 4">NB2006</strain>
    </source>
</reference>
<dbReference type="OrthoDB" id="9782266at2"/>
<reference evidence="2 4" key="1">
    <citation type="submission" date="2016-10" db="EMBL/GenBank/DDBJ databases">
        <title>Draft genome sequences of four alkaliphilic bacteria belonging to the Anaerobacillus genus.</title>
        <authorList>
            <person name="Bassil N.M."/>
            <person name="Lloyd J.R."/>
        </authorList>
    </citation>
    <scope>NUCLEOTIDE SEQUENCE [LARGE SCALE GENOMIC DNA]</scope>
    <source>
        <strain evidence="2 4">NB2006</strain>
    </source>
</reference>
<dbReference type="InterPro" id="IPR016181">
    <property type="entry name" value="Acyl_CoA_acyltransferase"/>
</dbReference>
<evidence type="ECO:0000313" key="2">
    <source>
        <dbReference type="EMBL" id="OIJ10054.1"/>
    </source>
</evidence>
<keyword evidence="4" id="KW-1185">Reference proteome</keyword>
<dbReference type="AlphaFoldDB" id="A0A1S2LCK3"/>
<dbReference type="Pfam" id="PF00583">
    <property type="entry name" value="Acetyltransf_1"/>
    <property type="match status" value="1"/>
</dbReference>
<feature type="domain" description="N-acetyltransferase" evidence="1">
    <location>
        <begin position="16"/>
        <end position="161"/>
    </location>
</feature>
<evidence type="ECO:0000259" key="1">
    <source>
        <dbReference type="PROSITE" id="PS51186"/>
    </source>
</evidence>
<dbReference type="KEGG" id="aia:AWH56_003565"/>
<dbReference type="Gene3D" id="3.40.630.30">
    <property type="match status" value="1"/>
</dbReference>
<dbReference type="EMBL" id="LQXD01000148">
    <property type="protein sequence ID" value="OIJ10054.1"/>
    <property type="molecule type" value="Genomic_DNA"/>
</dbReference>
<name>A0A1S2LCK3_9BACI</name>
<dbReference type="PROSITE" id="PS51186">
    <property type="entry name" value="GNAT"/>
    <property type="match status" value="1"/>
</dbReference>
<keyword evidence="3" id="KW-0808">Transferase</keyword>
<reference evidence="3" key="4">
    <citation type="submission" date="2020-10" db="EMBL/GenBank/DDBJ databases">
        <authorList>
            <person name="Bassil N.M."/>
            <person name="Lloyd J.R."/>
        </authorList>
    </citation>
    <scope>NUCLEOTIDE SEQUENCE</scope>
    <source>
        <strain evidence="3">NB2006</strain>
    </source>
</reference>
<dbReference type="SUPFAM" id="SSF55729">
    <property type="entry name" value="Acyl-CoA N-acyltransferases (Nat)"/>
    <property type="match status" value="1"/>
</dbReference>
<sequence length="161" mass="19006">MLVFEEINNPLSEESLVIQEAILNSDQYFLQKAEGKTVLTSEAIIEEIIENMAYNAKFAFIKNGDDYLGLVYYILDQPHEHYCWLSLFIIDKRFQKNGLGFKSYQLLEDTLKTQYSIERIKLCAQVENKRGIQFWERNGYKKVSTTWDKKQLLIDIFEKTL</sequence>
<protein>
    <submittedName>
        <fullName evidence="3">GNAT family N-acetyltransferase</fullName>
    </submittedName>
</protein>